<dbReference type="EC" id="2.3.2.27" evidence="5"/>
<dbReference type="PANTHER" id="PTHR22849:SF24">
    <property type="entry name" value="E3 UBIQUITIN-PROTEIN LIGASE PUB24"/>
    <property type="match status" value="1"/>
</dbReference>
<dbReference type="Gramene" id="Solyc01g007050.2.1">
    <property type="protein sequence ID" value="Solyc01g007050.2.1"/>
    <property type="gene ID" value="Solyc01g007050.2"/>
</dbReference>
<dbReference type="Pfam" id="PF04564">
    <property type="entry name" value="U-box"/>
    <property type="match status" value="1"/>
</dbReference>
<dbReference type="InParanoid" id="A0A3Q7E898"/>
<evidence type="ECO:0000256" key="5">
    <source>
        <dbReference type="RuleBase" id="RU369093"/>
    </source>
</evidence>
<reference evidence="7" key="1">
    <citation type="journal article" date="2012" name="Nature">
        <title>The tomato genome sequence provides insights into fleshy fruit evolution.</title>
        <authorList>
            <consortium name="Tomato Genome Consortium"/>
        </authorList>
    </citation>
    <scope>NUCLEOTIDE SEQUENCE [LARGE SCALE GENOMIC DNA]</scope>
    <source>
        <strain evidence="7">cv. Heinz 1706</strain>
    </source>
</reference>
<dbReference type="CDD" id="cd16664">
    <property type="entry name" value="RING-Ubox_PUB"/>
    <property type="match status" value="1"/>
</dbReference>
<evidence type="ECO:0000313" key="8">
    <source>
        <dbReference type="Proteomes" id="UP000004994"/>
    </source>
</evidence>
<dbReference type="SMR" id="A0A3Q7E898"/>
<dbReference type="PROSITE" id="PS51698">
    <property type="entry name" value="U_BOX"/>
    <property type="match status" value="1"/>
</dbReference>
<accession>A0A3Q7E898</accession>
<dbReference type="GeneID" id="101262343"/>
<comment type="pathway">
    <text evidence="2 5">Protein modification; protein ubiquitination.</text>
</comment>
<dbReference type="GO" id="GO:0016567">
    <property type="term" value="P:protein ubiquitination"/>
    <property type="evidence" value="ECO:0007669"/>
    <property type="project" value="UniProtKB-UniRule"/>
</dbReference>
<dbReference type="SUPFAM" id="SSF48371">
    <property type="entry name" value="ARM repeat"/>
    <property type="match status" value="1"/>
</dbReference>
<dbReference type="OrthoDB" id="10064100at2759"/>
<dbReference type="InterPro" id="IPR011989">
    <property type="entry name" value="ARM-like"/>
</dbReference>
<dbReference type="UniPathway" id="UPA00143"/>
<dbReference type="AlphaFoldDB" id="A0A3Q7E898"/>
<organism evidence="7">
    <name type="scientific">Solanum lycopersicum</name>
    <name type="common">Tomato</name>
    <name type="synonym">Lycopersicon esculentum</name>
    <dbReference type="NCBI Taxonomy" id="4081"/>
    <lineage>
        <taxon>Eukaryota</taxon>
        <taxon>Viridiplantae</taxon>
        <taxon>Streptophyta</taxon>
        <taxon>Embryophyta</taxon>
        <taxon>Tracheophyta</taxon>
        <taxon>Spermatophyta</taxon>
        <taxon>Magnoliopsida</taxon>
        <taxon>eudicotyledons</taxon>
        <taxon>Gunneridae</taxon>
        <taxon>Pentapetalae</taxon>
        <taxon>asterids</taxon>
        <taxon>lamiids</taxon>
        <taxon>Solanales</taxon>
        <taxon>Solanaceae</taxon>
        <taxon>Solanoideae</taxon>
        <taxon>Solaneae</taxon>
        <taxon>Solanum</taxon>
        <taxon>Solanum subgen. Lycopersicon</taxon>
    </lineage>
</organism>
<dbReference type="Pfam" id="PF25598">
    <property type="entry name" value="ARM_PUB"/>
    <property type="match status" value="1"/>
</dbReference>
<dbReference type="EnsemblPlants" id="Solyc01g007050.2.1">
    <property type="protein sequence ID" value="Solyc01g007050.2.1"/>
    <property type="gene ID" value="Solyc01g007050.2"/>
</dbReference>
<dbReference type="PANTHER" id="PTHR22849">
    <property type="entry name" value="WDSAM1 PROTEIN"/>
    <property type="match status" value="1"/>
</dbReference>
<dbReference type="PaxDb" id="4081-Solyc01g007050.1.1"/>
<dbReference type="InterPro" id="IPR003613">
    <property type="entry name" value="Ubox_domain"/>
</dbReference>
<dbReference type="InterPro" id="IPR013083">
    <property type="entry name" value="Znf_RING/FYVE/PHD"/>
</dbReference>
<dbReference type="SMART" id="SM00504">
    <property type="entry name" value="Ubox"/>
    <property type="match status" value="1"/>
</dbReference>
<dbReference type="InterPro" id="IPR058678">
    <property type="entry name" value="ARM_PUB"/>
</dbReference>
<dbReference type="Gene3D" id="1.25.10.10">
    <property type="entry name" value="Leucine-rich Repeat Variant"/>
    <property type="match status" value="1"/>
</dbReference>
<dbReference type="GO" id="GO:0061630">
    <property type="term" value="F:ubiquitin protein ligase activity"/>
    <property type="evidence" value="ECO:0007669"/>
    <property type="project" value="UniProtKB-UniRule"/>
</dbReference>
<evidence type="ECO:0000313" key="7">
    <source>
        <dbReference type="EnsemblPlants" id="Solyc01g007050.2.1"/>
    </source>
</evidence>
<sequence>MENVEIPEYFICPISLQIMKDPVTVVTGITYDRDSIECWLSKNPNSNALCPVTKLHVSRDSDLTPNHTLRHLIQSWCVSNGFNVFDQVSTPAKPPLSKCYVLNLVLDLSVPGTENIKTLEKLEMLAKENNERNKTYMVEVGVHEALVNFLIRCYMKCDTNGLEKALSTLSLIWDYFPSCHENNEVENREEILIDSITWALGLDRNMQNHATIKNHAMSLLRSIIGKANSSTLDRLKPQLLEKIIRVLRESGSNTTTIAQKVVDNALHVILNTSHSGKNRNIMVQSRAIFELIELEINFSSNKKTKELIFEILFNLCSCADGRAQLLSHAAGIAMITKRILKVSPIVDEKAIMILYLITKYSATSGVLQEMLKVKSVSKICTVIQANCASHVKDKAREILRNHFDFWKNSPCVEVATLTRLH</sequence>
<dbReference type="Gene3D" id="3.30.40.10">
    <property type="entry name" value="Zinc/RING finger domain, C3HC4 (zinc finger)"/>
    <property type="match status" value="1"/>
</dbReference>
<dbReference type="KEGG" id="sly:101262343"/>
<dbReference type="InterPro" id="IPR045185">
    <property type="entry name" value="PUB22/23/24-like"/>
</dbReference>
<comment type="function">
    <text evidence="5">Functions as an E3 ubiquitin ligase.</text>
</comment>
<evidence type="ECO:0000256" key="4">
    <source>
        <dbReference type="ARBA" id="ARBA00022786"/>
    </source>
</evidence>
<reference evidence="7" key="2">
    <citation type="submission" date="2019-01" db="UniProtKB">
        <authorList>
            <consortium name="EnsemblPlants"/>
        </authorList>
    </citation>
    <scope>IDENTIFICATION</scope>
    <source>
        <strain evidence="7">cv. Heinz 1706</strain>
    </source>
</reference>
<keyword evidence="8" id="KW-1185">Reference proteome</keyword>
<evidence type="ECO:0000256" key="3">
    <source>
        <dbReference type="ARBA" id="ARBA00022679"/>
    </source>
</evidence>
<evidence type="ECO:0000259" key="6">
    <source>
        <dbReference type="PROSITE" id="PS51698"/>
    </source>
</evidence>
<dbReference type="OMA" id="CATYLKD"/>
<dbReference type="InterPro" id="IPR045210">
    <property type="entry name" value="RING-Ubox_PUB"/>
</dbReference>
<proteinExistence type="predicted"/>
<dbReference type="SUPFAM" id="SSF57850">
    <property type="entry name" value="RING/U-box"/>
    <property type="match status" value="1"/>
</dbReference>
<keyword evidence="4 5" id="KW-0833">Ubl conjugation pathway</keyword>
<feature type="domain" description="U-box" evidence="6">
    <location>
        <begin position="5"/>
        <end position="83"/>
    </location>
</feature>
<evidence type="ECO:0000256" key="2">
    <source>
        <dbReference type="ARBA" id="ARBA00004906"/>
    </source>
</evidence>
<protein>
    <recommendedName>
        <fullName evidence="5 6">U-box domain-containing protein</fullName>
        <ecNumber evidence="5">2.3.2.27</ecNumber>
    </recommendedName>
    <alternativeName>
        <fullName evidence="5">RING-type E3 ubiquitin transferase PUB</fullName>
    </alternativeName>
</protein>
<dbReference type="Proteomes" id="UP000004994">
    <property type="component" value="Chromosome 1"/>
</dbReference>
<name>A0A3Q7E898_SOLLC</name>
<keyword evidence="3 5" id="KW-0808">Transferase</keyword>
<dbReference type="InterPro" id="IPR016024">
    <property type="entry name" value="ARM-type_fold"/>
</dbReference>
<comment type="catalytic activity">
    <reaction evidence="1 5">
        <text>S-ubiquitinyl-[E2 ubiquitin-conjugating enzyme]-L-cysteine + [acceptor protein]-L-lysine = [E2 ubiquitin-conjugating enzyme]-L-cysteine + N(6)-ubiquitinyl-[acceptor protein]-L-lysine.</text>
        <dbReference type="EC" id="2.3.2.27"/>
    </reaction>
</comment>
<evidence type="ECO:0000256" key="1">
    <source>
        <dbReference type="ARBA" id="ARBA00000900"/>
    </source>
</evidence>